<dbReference type="OrthoDB" id="1725446at2759"/>
<accession>A0A922A430</accession>
<gene>
    <name evidence="3" type="ORF">I3842_Q090800</name>
</gene>
<keyword evidence="2" id="KW-0812">Transmembrane</keyword>
<sequence length="223" mass="25131">MTGCPLTWMQSLRSMMMKKTVLTFVVLFRAELSETRDSGFHLRFLLVNLLGWFTGLISGLGFQVPKLRSVCLHGDWRVTMISGEDFFILSLMEYVRLTRMEILFYFCLGFEFYLSVPVVITLKVYVYDGVYAHKDTVEGAKEHTDITSLLRIGETLKTREDTFTRSVAARVPMRSPSTGGSSGACMGIGWGGPTKEDNWRKSRDRTSTPGSRTGQNDHRNGSG</sequence>
<name>A0A922A430_CARIL</name>
<organism evidence="3 4">
    <name type="scientific">Carya illinoinensis</name>
    <name type="common">Pecan</name>
    <dbReference type="NCBI Taxonomy" id="32201"/>
    <lineage>
        <taxon>Eukaryota</taxon>
        <taxon>Viridiplantae</taxon>
        <taxon>Streptophyta</taxon>
        <taxon>Embryophyta</taxon>
        <taxon>Tracheophyta</taxon>
        <taxon>Spermatophyta</taxon>
        <taxon>Magnoliopsida</taxon>
        <taxon>eudicotyledons</taxon>
        <taxon>Gunneridae</taxon>
        <taxon>Pentapetalae</taxon>
        <taxon>rosids</taxon>
        <taxon>fabids</taxon>
        <taxon>Fagales</taxon>
        <taxon>Juglandaceae</taxon>
        <taxon>Carya</taxon>
    </lineage>
</organism>
<evidence type="ECO:0000313" key="4">
    <source>
        <dbReference type="Proteomes" id="UP000811246"/>
    </source>
</evidence>
<feature type="compositionally biased region" description="Basic and acidic residues" evidence="1">
    <location>
        <begin position="194"/>
        <end position="206"/>
    </location>
</feature>
<feature type="region of interest" description="Disordered" evidence="1">
    <location>
        <begin position="172"/>
        <end position="223"/>
    </location>
</feature>
<protein>
    <submittedName>
        <fullName evidence="3">Uncharacterized protein</fullName>
    </submittedName>
</protein>
<proteinExistence type="predicted"/>
<reference evidence="3" key="1">
    <citation type="submission" date="2021-01" db="EMBL/GenBank/DDBJ databases">
        <authorList>
            <person name="Lovell J.T."/>
            <person name="Bentley N."/>
            <person name="Bhattarai G."/>
            <person name="Jenkins J.W."/>
            <person name="Sreedasyam A."/>
            <person name="Alarcon Y."/>
            <person name="Bock C."/>
            <person name="Boston L."/>
            <person name="Carlson J."/>
            <person name="Cervantes K."/>
            <person name="Clermont K."/>
            <person name="Krom N."/>
            <person name="Kubenka K."/>
            <person name="Mamidi S."/>
            <person name="Mattison C."/>
            <person name="Monteros M."/>
            <person name="Pisani C."/>
            <person name="Plott C."/>
            <person name="Rajasekar S."/>
            <person name="Rhein H.S."/>
            <person name="Rohla C."/>
            <person name="Song M."/>
            <person name="Hilaire R.S."/>
            <person name="Shu S."/>
            <person name="Wells L."/>
            <person name="Wang X."/>
            <person name="Webber J."/>
            <person name="Heerema R.J."/>
            <person name="Klein P."/>
            <person name="Conner P."/>
            <person name="Grauke L."/>
            <person name="Grimwood J."/>
            <person name="Schmutz J."/>
            <person name="Randall J.J."/>
        </authorList>
    </citation>
    <scope>NUCLEOTIDE SEQUENCE</scope>
    <source>
        <tissue evidence="3">Leaf</tissue>
    </source>
</reference>
<feature type="compositionally biased region" description="Gly residues" evidence="1">
    <location>
        <begin position="180"/>
        <end position="192"/>
    </location>
</feature>
<feature type="transmembrane region" description="Helical" evidence="2">
    <location>
        <begin position="102"/>
        <end position="126"/>
    </location>
</feature>
<dbReference type="EMBL" id="MU228945">
    <property type="protein sequence ID" value="KAG6619631.1"/>
    <property type="molecule type" value="Genomic_DNA"/>
</dbReference>
<dbReference type="AlphaFoldDB" id="A0A922A430"/>
<comment type="caution">
    <text evidence="3">The sequence shown here is derived from an EMBL/GenBank/DDBJ whole genome shotgun (WGS) entry which is preliminary data.</text>
</comment>
<evidence type="ECO:0000313" key="3">
    <source>
        <dbReference type="EMBL" id="KAG6619631.1"/>
    </source>
</evidence>
<dbReference type="Proteomes" id="UP000811246">
    <property type="component" value="Unassembled WGS sequence"/>
</dbReference>
<evidence type="ECO:0000256" key="1">
    <source>
        <dbReference type="SAM" id="MobiDB-lite"/>
    </source>
</evidence>
<keyword evidence="2" id="KW-1133">Transmembrane helix</keyword>
<keyword evidence="2" id="KW-0472">Membrane</keyword>
<feature type="transmembrane region" description="Helical" evidence="2">
    <location>
        <begin position="42"/>
        <end position="62"/>
    </location>
</feature>
<evidence type="ECO:0000256" key="2">
    <source>
        <dbReference type="SAM" id="Phobius"/>
    </source>
</evidence>